<dbReference type="SUPFAM" id="SSF53383">
    <property type="entry name" value="PLP-dependent transferases"/>
    <property type="match status" value="1"/>
</dbReference>
<dbReference type="STRING" id="9305.ENSSHAP00000009793"/>
<organism evidence="8 9">
    <name type="scientific">Sarcophilus harrisii</name>
    <name type="common">Tasmanian devil</name>
    <name type="synonym">Sarcophilus laniarius</name>
    <dbReference type="NCBI Taxonomy" id="9305"/>
    <lineage>
        <taxon>Eukaryota</taxon>
        <taxon>Metazoa</taxon>
        <taxon>Chordata</taxon>
        <taxon>Craniata</taxon>
        <taxon>Vertebrata</taxon>
        <taxon>Euteleostomi</taxon>
        <taxon>Mammalia</taxon>
        <taxon>Metatheria</taxon>
        <taxon>Dasyuromorphia</taxon>
        <taxon>Dasyuridae</taxon>
        <taxon>Sarcophilus</taxon>
    </lineage>
</organism>
<sequence>MEERFLHLEEQRVQLEQRRLEVERDHEFRMFSIFAQMLNILKQGSGASPGPAAPMSWQGFGLAPEDPKRSRTPQGPEQTFPVFYGLSNPGTRHLQGSPYLSNRGNDIKFKSGINDEGNAAYYADKYDEDKNPNGIINFGISENKLCFDLLSKRLSQSDMHHIEPSLLQYQDWRGHMFLREEMARFLTYYCKSPNPLKPENVILFNGCGSVFSALATVLCDSGEALMIPTPFYGGIVNNTYLYGNVQLVYAHLDSKITETNTRPFQLTVEKLEMALQRARSEGVHIKGLILINPQNPLGDVYSQGELLEYLEFAKRHELHIILDEIYMLSVFDESATFHSVLSMDRLPDPQRTHVMWGTSKDFGISGIRLGALYTENRDVAAAVANLCYFHGISGIIQYQIAQLLRDHDWINQVYLPTNQSRLKAAHTYITDELKTLGIPFLNRNSGLYVWIDLRRVSVRKRKLMVVVGEWGCSGNGEAFWRPDLDSLGSDSPPTHPTPVAAPSTYTRAPLRRSCCCFAVS</sequence>
<dbReference type="PANTHER" id="PTHR43795:SF17">
    <property type="entry name" value="1-AMINOCYCLOPROPANE-1-CARBOXYLATE SYNTHASE-LIKE PROTEIN 1"/>
    <property type="match status" value="1"/>
</dbReference>
<dbReference type="Proteomes" id="UP000007648">
    <property type="component" value="Unassembled WGS sequence"/>
</dbReference>
<dbReference type="AlphaFoldDB" id="G3W2Y8"/>
<reference evidence="8" key="3">
    <citation type="submission" date="2025-09" db="UniProtKB">
        <authorList>
            <consortium name="Ensembl"/>
        </authorList>
    </citation>
    <scope>IDENTIFICATION</scope>
</reference>
<dbReference type="Ensembl" id="ENSSHAT00000009879.2">
    <property type="protein sequence ID" value="ENSSHAP00000009793.2"/>
    <property type="gene ID" value="ENSSHAG00000008476.2"/>
</dbReference>
<dbReference type="InterPro" id="IPR015421">
    <property type="entry name" value="PyrdxlP-dep_Trfase_major"/>
</dbReference>
<keyword evidence="5" id="KW-0663">Pyridoxal phosphate</keyword>
<evidence type="ECO:0000256" key="5">
    <source>
        <dbReference type="ARBA" id="ARBA00022898"/>
    </source>
</evidence>
<feature type="domain" description="Aminotransferase class I/classII large" evidence="7">
    <location>
        <begin position="136"/>
        <end position="456"/>
    </location>
</feature>
<feature type="region of interest" description="Disordered" evidence="6">
    <location>
        <begin position="45"/>
        <end position="80"/>
    </location>
</feature>
<evidence type="ECO:0000313" key="9">
    <source>
        <dbReference type="Proteomes" id="UP000007648"/>
    </source>
</evidence>
<protein>
    <recommendedName>
        <fullName evidence="7">Aminotransferase class I/classII large domain-containing protein</fullName>
    </recommendedName>
</protein>
<dbReference type="CDD" id="cd00609">
    <property type="entry name" value="AAT_like"/>
    <property type="match status" value="1"/>
</dbReference>
<evidence type="ECO:0000256" key="4">
    <source>
        <dbReference type="ARBA" id="ARBA00022576"/>
    </source>
</evidence>
<dbReference type="GeneTree" id="ENSGT00940000164760"/>
<evidence type="ECO:0000256" key="2">
    <source>
        <dbReference type="ARBA" id="ARBA00007441"/>
    </source>
</evidence>
<proteinExistence type="inferred from homology"/>
<evidence type="ECO:0000256" key="3">
    <source>
        <dbReference type="ARBA" id="ARBA00011738"/>
    </source>
</evidence>
<dbReference type="Gene3D" id="3.90.1150.10">
    <property type="entry name" value="Aspartate Aminotransferase, domain 1"/>
    <property type="match status" value="1"/>
</dbReference>
<evidence type="ECO:0000256" key="6">
    <source>
        <dbReference type="SAM" id="MobiDB-lite"/>
    </source>
</evidence>
<evidence type="ECO:0000256" key="1">
    <source>
        <dbReference type="ARBA" id="ARBA00001933"/>
    </source>
</evidence>
<dbReference type="PROSITE" id="PS00105">
    <property type="entry name" value="AA_TRANSFER_CLASS_1"/>
    <property type="match status" value="1"/>
</dbReference>
<reference evidence="8 9" key="1">
    <citation type="journal article" date="2011" name="Proc. Natl. Acad. Sci. U.S.A.">
        <title>Genetic diversity and population structure of the endangered marsupial Sarcophilus harrisii (Tasmanian devil).</title>
        <authorList>
            <person name="Miller W."/>
            <person name="Hayes V.M."/>
            <person name="Ratan A."/>
            <person name="Petersen D.C."/>
            <person name="Wittekindt N.E."/>
            <person name="Miller J."/>
            <person name="Walenz B."/>
            <person name="Knight J."/>
            <person name="Qi J."/>
            <person name="Zhao F."/>
            <person name="Wang Q."/>
            <person name="Bedoya-Reina O.C."/>
            <person name="Katiyar N."/>
            <person name="Tomsho L.P."/>
            <person name="Kasson L.M."/>
            <person name="Hardie R.A."/>
            <person name="Woodbridge P."/>
            <person name="Tindall E.A."/>
            <person name="Bertelsen M.F."/>
            <person name="Dixon D."/>
            <person name="Pyecroft S."/>
            <person name="Helgen K.M."/>
            <person name="Lesk A.M."/>
            <person name="Pringle T.H."/>
            <person name="Patterson N."/>
            <person name="Zhang Y."/>
            <person name="Kreiss A."/>
            <person name="Woods G.M."/>
            <person name="Jones M.E."/>
            <person name="Schuster S.C."/>
        </authorList>
    </citation>
    <scope>NUCLEOTIDE SEQUENCE [LARGE SCALE GENOMIC DNA]</scope>
</reference>
<dbReference type="InterPro" id="IPR050478">
    <property type="entry name" value="Ethylene_sulfur-biosynth"/>
</dbReference>
<dbReference type="InterPro" id="IPR015422">
    <property type="entry name" value="PyrdxlP-dep_Trfase_small"/>
</dbReference>
<dbReference type="GO" id="GO:0008483">
    <property type="term" value="F:transaminase activity"/>
    <property type="evidence" value="ECO:0007669"/>
    <property type="project" value="UniProtKB-KW"/>
</dbReference>
<dbReference type="GO" id="GO:0006520">
    <property type="term" value="P:amino acid metabolic process"/>
    <property type="evidence" value="ECO:0007669"/>
    <property type="project" value="TreeGrafter"/>
</dbReference>
<dbReference type="eggNOG" id="KOG0256">
    <property type="taxonomic scope" value="Eukaryota"/>
</dbReference>
<keyword evidence="4" id="KW-0808">Transferase</keyword>
<dbReference type="GO" id="GO:0030170">
    <property type="term" value="F:pyridoxal phosphate binding"/>
    <property type="evidence" value="ECO:0007669"/>
    <property type="project" value="InterPro"/>
</dbReference>
<comment type="subunit">
    <text evidence="3">Homodimer.</text>
</comment>
<name>G3W2Y8_SARHA</name>
<evidence type="ECO:0000313" key="8">
    <source>
        <dbReference type="Ensembl" id="ENSSHAP00000009793.2"/>
    </source>
</evidence>
<comment type="similarity">
    <text evidence="2">Belongs to the class-I pyridoxal-phosphate-dependent aminotransferase family.</text>
</comment>
<reference evidence="8" key="2">
    <citation type="submission" date="2025-08" db="UniProtKB">
        <authorList>
            <consortium name="Ensembl"/>
        </authorList>
    </citation>
    <scope>IDENTIFICATION</scope>
</reference>
<keyword evidence="4" id="KW-0032">Aminotransferase</keyword>
<dbReference type="InterPro" id="IPR015424">
    <property type="entry name" value="PyrdxlP-dep_Trfase"/>
</dbReference>
<keyword evidence="9" id="KW-1185">Reference proteome</keyword>
<dbReference type="PANTHER" id="PTHR43795">
    <property type="entry name" value="BIFUNCTIONAL ASPARTATE AMINOTRANSFERASE AND GLUTAMATE/ASPARTATE-PREPHENATE AMINOTRANSFERASE-RELATED"/>
    <property type="match status" value="1"/>
</dbReference>
<dbReference type="InterPro" id="IPR004838">
    <property type="entry name" value="NHTrfase_class1_PyrdxlP-BS"/>
</dbReference>
<dbReference type="InterPro" id="IPR004839">
    <property type="entry name" value="Aminotransferase_I/II_large"/>
</dbReference>
<gene>
    <name evidence="8" type="primary">LOC100927800</name>
</gene>
<dbReference type="Gene3D" id="3.40.640.10">
    <property type="entry name" value="Type I PLP-dependent aspartate aminotransferase-like (Major domain)"/>
    <property type="match status" value="1"/>
</dbReference>
<dbReference type="HOGENOM" id="CLU_017584_1_3_1"/>
<dbReference type="Pfam" id="PF00155">
    <property type="entry name" value="Aminotran_1_2"/>
    <property type="match status" value="1"/>
</dbReference>
<comment type="cofactor">
    <cofactor evidence="1">
        <name>pyridoxal 5'-phosphate</name>
        <dbReference type="ChEBI" id="CHEBI:597326"/>
    </cofactor>
</comment>
<accession>G3W2Y8</accession>
<evidence type="ECO:0000259" key="7">
    <source>
        <dbReference type="Pfam" id="PF00155"/>
    </source>
</evidence>
<dbReference type="PRINTS" id="PR00753">
    <property type="entry name" value="ACCSYNTHASE"/>
</dbReference>
<dbReference type="InParanoid" id="G3W2Y8"/>